<feature type="signal peptide" evidence="1">
    <location>
        <begin position="1"/>
        <end position="25"/>
    </location>
</feature>
<name>A0A183DD76_9BILA</name>
<reference evidence="4" key="1">
    <citation type="submission" date="2016-06" db="UniProtKB">
        <authorList>
            <consortium name="WormBaseParasite"/>
        </authorList>
    </citation>
    <scope>IDENTIFICATION</scope>
</reference>
<keyword evidence="3" id="KW-1185">Reference proteome</keyword>
<keyword evidence="1" id="KW-0732">Signal</keyword>
<dbReference type="EMBL" id="UYRT01016023">
    <property type="protein sequence ID" value="VDK55559.1"/>
    <property type="molecule type" value="Genomic_DNA"/>
</dbReference>
<evidence type="ECO:0000313" key="2">
    <source>
        <dbReference type="EMBL" id="VDK55559.1"/>
    </source>
</evidence>
<sequence length="70" mass="7925">MRIIIAVMTLLLLLLLAVMPWGLRSQEQLELPDAAMTKRLISSIPKISQLIRDELEGKRDAIRQVALENS</sequence>
<organism evidence="4">
    <name type="scientific">Gongylonema pulchrum</name>
    <dbReference type="NCBI Taxonomy" id="637853"/>
    <lineage>
        <taxon>Eukaryota</taxon>
        <taxon>Metazoa</taxon>
        <taxon>Ecdysozoa</taxon>
        <taxon>Nematoda</taxon>
        <taxon>Chromadorea</taxon>
        <taxon>Rhabditida</taxon>
        <taxon>Spirurina</taxon>
        <taxon>Spiruromorpha</taxon>
        <taxon>Spiruroidea</taxon>
        <taxon>Gongylonematidae</taxon>
        <taxon>Gongylonema</taxon>
    </lineage>
</organism>
<evidence type="ECO:0000256" key="1">
    <source>
        <dbReference type="SAM" id="SignalP"/>
    </source>
</evidence>
<gene>
    <name evidence="2" type="ORF">GPUH_LOCUS6668</name>
</gene>
<reference evidence="2 3" key="2">
    <citation type="submission" date="2018-11" db="EMBL/GenBank/DDBJ databases">
        <authorList>
            <consortium name="Pathogen Informatics"/>
        </authorList>
    </citation>
    <scope>NUCLEOTIDE SEQUENCE [LARGE SCALE GENOMIC DNA]</scope>
</reference>
<dbReference type="Proteomes" id="UP000271098">
    <property type="component" value="Unassembled WGS sequence"/>
</dbReference>
<protein>
    <submittedName>
        <fullName evidence="4">Envelope stress response membrane protein PspB</fullName>
    </submittedName>
</protein>
<evidence type="ECO:0000313" key="4">
    <source>
        <dbReference type="WBParaSite" id="GPUH_0000667601-mRNA-1"/>
    </source>
</evidence>
<feature type="chain" id="PRO_5043138701" evidence="1">
    <location>
        <begin position="26"/>
        <end position="70"/>
    </location>
</feature>
<accession>A0A183DD76</accession>
<dbReference type="AlphaFoldDB" id="A0A183DD76"/>
<proteinExistence type="predicted"/>
<evidence type="ECO:0000313" key="3">
    <source>
        <dbReference type="Proteomes" id="UP000271098"/>
    </source>
</evidence>
<dbReference type="WBParaSite" id="GPUH_0000667601-mRNA-1">
    <property type="protein sequence ID" value="GPUH_0000667601-mRNA-1"/>
    <property type="gene ID" value="GPUH_0000667601"/>
</dbReference>